<sequence length="117" mass="13980">MRLTPKTRLMTLEVLNLIYLIHKAPLKEEVSMKGCAVVQNRCFTKYPEDILLYYNSNKHFLLECHMKGHLHLRMDELLQPVDILGQFFKSHIHVSWRKVSRRRTHNEKEDNWLGPVL</sequence>
<comment type="caution">
    <text evidence="1">The sequence shown here is derived from an EMBL/GenBank/DDBJ whole genome shotgun (WGS) entry which is preliminary data.</text>
</comment>
<name>A0A3M6TFR3_POCDA</name>
<dbReference type="Proteomes" id="UP000275408">
    <property type="component" value="Unassembled WGS sequence"/>
</dbReference>
<accession>A0A3M6TFR3</accession>
<evidence type="ECO:0000313" key="1">
    <source>
        <dbReference type="EMBL" id="RMX40188.1"/>
    </source>
</evidence>
<proteinExistence type="predicted"/>
<keyword evidence="2" id="KW-1185">Reference proteome</keyword>
<dbReference type="AlphaFoldDB" id="A0A3M6TFR3"/>
<dbReference type="EMBL" id="RCHS01003680">
    <property type="protein sequence ID" value="RMX40188.1"/>
    <property type="molecule type" value="Genomic_DNA"/>
</dbReference>
<gene>
    <name evidence="1" type="ORF">pdam_00016647</name>
</gene>
<organism evidence="1 2">
    <name type="scientific">Pocillopora damicornis</name>
    <name type="common">Cauliflower coral</name>
    <name type="synonym">Millepora damicornis</name>
    <dbReference type="NCBI Taxonomy" id="46731"/>
    <lineage>
        <taxon>Eukaryota</taxon>
        <taxon>Metazoa</taxon>
        <taxon>Cnidaria</taxon>
        <taxon>Anthozoa</taxon>
        <taxon>Hexacorallia</taxon>
        <taxon>Scleractinia</taxon>
        <taxon>Astrocoeniina</taxon>
        <taxon>Pocilloporidae</taxon>
        <taxon>Pocillopora</taxon>
    </lineage>
</organism>
<reference evidence="1 2" key="1">
    <citation type="journal article" date="2018" name="Sci. Rep.">
        <title>Comparative analysis of the Pocillopora damicornis genome highlights role of immune system in coral evolution.</title>
        <authorList>
            <person name="Cunning R."/>
            <person name="Bay R.A."/>
            <person name="Gillette P."/>
            <person name="Baker A.C."/>
            <person name="Traylor-Knowles N."/>
        </authorList>
    </citation>
    <scope>NUCLEOTIDE SEQUENCE [LARGE SCALE GENOMIC DNA]</scope>
    <source>
        <strain evidence="1">RSMAS</strain>
        <tissue evidence="1">Whole animal</tissue>
    </source>
</reference>
<protein>
    <submittedName>
        <fullName evidence="1">Uncharacterized protein</fullName>
    </submittedName>
</protein>
<evidence type="ECO:0000313" key="2">
    <source>
        <dbReference type="Proteomes" id="UP000275408"/>
    </source>
</evidence>